<sequence>MGVITEQIEDLEGTLQERTDKANQAFDETLDNQSKVQRADFIFPNWEPYKNYNKGII</sequence>
<gene>
    <name evidence="1" type="ORF">GI584_20040</name>
</gene>
<name>A0A5Q2TNA0_9BACI</name>
<organism evidence="1 2">
    <name type="scientific">Gracilibacillus salitolerans</name>
    <dbReference type="NCBI Taxonomy" id="2663022"/>
    <lineage>
        <taxon>Bacteria</taxon>
        <taxon>Bacillati</taxon>
        <taxon>Bacillota</taxon>
        <taxon>Bacilli</taxon>
        <taxon>Bacillales</taxon>
        <taxon>Bacillaceae</taxon>
        <taxon>Gracilibacillus</taxon>
    </lineage>
</organism>
<reference evidence="1 2" key="1">
    <citation type="submission" date="2019-11" db="EMBL/GenBank/DDBJ databases">
        <title>Gracilibacillus salitolerans sp. nov., a moderate halophile isolated from a saline soil in northwest China.</title>
        <authorList>
            <person name="Gan L."/>
        </authorList>
    </citation>
    <scope>NUCLEOTIDE SEQUENCE [LARGE SCALE GENOMIC DNA]</scope>
    <source>
        <strain evidence="1 2">SCU50</strain>
    </source>
</reference>
<protein>
    <submittedName>
        <fullName evidence="1">Uncharacterized protein</fullName>
    </submittedName>
</protein>
<dbReference type="KEGG" id="grc:GI584_20040"/>
<dbReference type="Proteomes" id="UP000339690">
    <property type="component" value="Chromosome"/>
</dbReference>
<proteinExistence type="predicted"/>
<evidence type="ECO:0000313" key="2">
    <source>
        <dbReference type="Proteomes" id="UP000339690"/>
    </source>
</evidence>
<keyword evidence="2" id="KW-1185">Reference proteome</keyword>
<evidence type="ECO:0000313" key="1">
    <source>
        <dbReference type="EMBL" id="QGH36195.1"/>
    </source>
</evidence>
<dbReference type="EMBL" id="CP045915">
    <property type="protein sequence ID" value="QGH36195.1"/>
    <property type="molecule type" value="Genomic_DNA"/>
</dbReference>
<dbReference type="RefSeq" id="WP_153792369.1">
    <property type="nucleotide sequence ID" value="NZ_CP045915.1"/>
</dbReference>
<dbReference type="AlphaFoldDB" id="A0A5Q2TNA0"/>
<accession>A0A5Q2TNA0</accession>